<keyword evidence="1" id="KW-0378">Hydrolase</keyword>
<dbReference type="Pfam" id="PF07228">
    <property type="entry name" value="SpoIIE"/>
    <property type="match status" value="1"/>
</dbReference>
<dbReference type="Gene3D" id="3.30.450.40">
    <property type="match status" value="1"/>
</dbReference>
<dbReference type="PANTHER" id="PTHR43156:SF2">
    <property type="entry name" value="STAGE II SPORULATION PROTEIN E"/>
    <property type="match status" value="1"/>
</dbReference>
<feature type="region of interest" description="Disordered" evidence="2">
    <location>
        <begin position="623"/>
        <end position="656"/>
    </location>
</feature>
<dbReference type="Proteomes" id="UP000249340">
    <property type="component" value="Chromosome"/>
</dbReference>
<protein>
    <submittedName>
        <fullName evidence="5">Uncharacterized protein</fullName>
    </submittedName>
</protein>
<evidence type="ECO:0000259" key="4">
    <source>
        <dbReference type="SMART" id="SM00331"/>
    </source>
</evidence>
<dbReference type="InterPro" id="IPR029016">
    <property type="entry name" value="GAF-like_dom_sf"/>
</dbReference>
<dbReference type="OrthoDB" id="118142at2"/>
<dbReference type="Gene3D" id="3.60.40.10">
    <property type="entry name" value="PPM-type phosphatase domain"/>
    <property type="match status" value="1"/>
</dbReference>
<dbReference type="InterPro" id="IPR003018">
    <property type="entry name" value="GAF"/>
</dbReference>
<gene>
    <name evidence="5" type="ORF">C7M71_022490</name>
</gene>
<dbReference type="SUPFAM" id="SSF81606">
    <property type="entry name" value="PP2C-like"/>
    <property type="match status" value="1"/>
</dbReference>
<dbReference type="EMBL" id="CP031264">
    <property type="protein sequence ID" value="AXI79758.1"/>
    <property type="molecule type" value="Genomic_DNA"/>
</dbReference>
<evidence type="ECO:0000259" key="3">
    <source>
        <dbReference type="SMART" id="SM00065"/>
    </source>
</evidence>
<dbReference type="Pfam" id="PF08448">
    <property type="entry name" value="PAS_4"/>
    <property type="match status" value="1"/>
</dbReference>
<dbReference type="SMART" id="SM00331">
    <property type="entry name" value="PP2C_SIG"/>
    <property type="match status" value="1"/>
</dbReference>
<sequence>MVRDTLHSRDSGDLGTVLAAALLDHPEVAFAALDDRLRYTRVSRGYAALVDLPVAGLLGRRPSQVLPAPYGRRVEQAARRALDGRASSVEEAMLAGPSGGRRLRCTWRPVPGTDGRPCAVLGVARETTEEHRARQLLREGQWRTARLQAMTDQLAGALAASDVARTVGALGRSIGAHRTELHLLDGRLQRFPWPDLPAAEPGRVRRVVPEDWSEVLAATVRDGRARYFPDELPALPDADPWAARVGAVPSRLGPPRPALDGHARPYPAEPDGLPRSSAAGPQAGPPPGATEPERPQPEKPQPGKPQPEKPQPEKPQSEKPQPGSPRAQSWAVLPLVASGAPLGGLRLLFGGERLFDADDRAFLDALAGQCALAIERSWLYEREREAALSLQRSLLPRRLPAVHGVEVGYRYLPGAPGTEVGGDWYDCFQLPDGRVALVVGDVIGKGLTAAAGMGRVRSALRALAFTDPEPAAVLAGLDRLFTATEDDESLTTVLYGVLDPATGDLAIGDAGHLPALVVSADGSAKLVDAGPAATPLGIPEPRTQGTVRLDPGDILVAFSDGLVETRTRGLQHGLDRLLEVAAGRPAADDALQVLLGRVVDGMLVGQERNDDVTVLGVRITDAGAVPGGSAAGPDPGSGSGWGSASVTRATKGMRNT</sequence>
<feature type="domain" description="PPM-type phosphatase" evidence="4">
    <location>
        <begin position="405"/>
        <end position="619"/>
    </location>
</feature>
<feature type="domain" description="GAF" evidence="3">
    <location>
        <begin position="158"/>
        <end position="384"/>
    </location>
</feature>
<name>A0A345T1A3_9ACTN</name>
<dbReference type="SUPFAM" id="SSF55785">
    <property type="entry name" value="PYP-like sensor domain (PAS domain)"/>
    <property type="match status" value="1"/>
</dbReference>
<dbReference type="GO" id="GO:0016791">
    <property type="term" value="F:phosphatase activity"/>
    <property type="evidence" value="ECO:0007669"/>
    <property type="project" value="TreeGrafter"/>
</dbReference>
<dbReference type="AlphaFoldDB" id="A0A345T1A3"/>
<dbReference type="InterPro" id="IPR013656">
    <property type="entry name" value="PAS_4"/>
</dbReference>
<dbReference type="SMART" id="SM00065">
    <property type="entry name" value="GAF"/>
    <property type="match status" value="1"/>
</dbReference>
<dbReference type="InterPro" id="IPR035965">
    <property type="entry name" value="PAS-like_dom_sf"/>
</dbReference>
<accession>A0A345T1A3</accession>
<proteinExistence type="predicted"/>
<dbReference type="KEGG" id="stri:C7M71_022490"/>
<dbReference type="Gene3D" id="3.30.450.20">
    <property type="entry name" value="PAS domain"/>
    <property type="match status" value="1"/>
</dbReference>
<evidence type="ECO:0000256" key="1">
    <source>
        <dbReference type="ARBA" id="ARBA00022801"/>
    </source>
</evidence>
<feature type="compositionally biased region" description="Basic and acidic residues" evidence="2">
    <location>
        <begin position="306"/>
        <end position="317"/>
    </location>
</feature>
<dbReference type="InterPro" id="IPR001932">
    <property type="entry name" value="PPM-type_phosphatase-like_dom"/>
</dbReference>
<feature type="region of interest" description="Disordered" evidence="2">
    <location>
        <begin position="247"/>
        <end position="328"/>
    </location>
</feature>
<evidence type="ECO:0000256" key="2">
    <source>
        <dbReference type="SAM" id="MobiDB-lite"/>
    </source>
</evidence>
<feature type="compositionally biased region" description="Gly residues" evidence="2">
    <location>
        <begin position="625"/>
        <end position="641"/>
    </location>
</feature>
<reference evidence="6" key="1">
    <citation type="submission" date="2018-07" db="EMBL/GenBank/DDBJ databases">
        <title>Streptacidiphilus bronchialis DSM 106435 chromosome.</title>
        <authorList>
            <person name="Batra D."/>
            <person name="Gulvik C.A."/>
        </authorList>
    </citation>
    <scope>NUCLEOTIDE SEQUENCE [LARGE SCALE GENOMIC DNA]</scope>
    <source>
        <strain evidence="6">DSM 106435</strain>
    </source>
</reference>
<dbReference type="InterPro" id="IPR052016">
    <property type="entry name" value="Bact_Sigma-Reg"/>
</dbReference>
<keyword evidence="6" id="KW-1185">Reference proteome</keyword>
<dbReference type="InterPro" id="IPR036457">
    <property type="entry name" value="PPM-type-like_dom_sf"/>
</dbReference>
<dbReference type="Pfam" id="PF13185">
    <property type="entry name" value="GAF_2"/>
    <property type="match status" value="1"/>
</dbReference>
<dbReference type="PANTHER" id="PTHR43156">
    <property type="entry name" value="STAGE II SPORULATION PROTEIN E-RELATED"/>
    <property type="match status" value="1"/>
</dbReference>
<evidence type="ECO:0000313" key="5">
    <source>
        <dbReference type="EMBL" id="AXI79758.1"/>
    </source>
</evidence>
<dbReference type="SUPFAM" id="SSF55781">
    <property type="entry name" value="GAF domain-like"/>
    <property type="match status" value="1"/>
</dbReference>
<evidence type="ECO:0000313" key="6">
    <source>
        <dbReference type="Proteomes" id="UP000249340"/>
    </source>
</evidence>
<organism evidence="5 6">
    <name type="scientific">Peterkaempfera bronchialis</name>
    <dbReference type="NCBI Taxonomy" id="2126346"/>
    <lineage>
        <taxon>Bacteria</taxon>
        <taxon>Bacillati</taxon>
        <taxon>Actinomycetota</taxon>
        <taxon>Actinomycetes</taxon>
        <taxon>Kitasatosporales</taxon>
        <taxon>Streptomycetaceae</taxon>
        <taxon>Peterkaempfera</taxon>
    </lineage>
</organism>